<protein>
    <recommendedName>
        <fullName evidence="4">Reverse transcriptase domain-containing protein</fullName>
    </recommendedName>
</protein>
<proteinExistence type="predicted"/>
<dbReference type="PANTHER" id="PTHR24559">
    <property type="entry name" value="TRANSPOSON TY3-I GAG-POL POLYPROTEIN"/>
    <property type="match status" value="1"/>
</dbReference>
<dbReference type="PANTHER" id="PTHR24559:SF450">
    <property type="entry name" value="RNA-DIRECTED DNA POLYMERASE HOMOLOG"/>
    <property type="match status" value="1"/>
</dbReference>
<accession>A0A371HUV6</accession>
<evidence type="ECO:0000256" key="1">
    <source>
        <dbReference type="SAM" id="MobiDB-lite"/>
    </source>
</evidence>
<feature type="non-terminal residue" evidence="2">
    <location>
        <position position="1"/>
    </location>
</feature>
<evidence type="ECO:0000313" key="2">
    <source>
        <dbReference type="EMBL" id="RDY06579.1"/>
    </source>
</evidence>
<dbReference type="AlphaFoldDB" id="A0A371HUV6"/>
<dbReference type="Proteomes" id="UP000257109">
    <property type="component" value="Unassembled WGS sequence"/>
</dbReference>
<comment type="caution">
    <text evidence="2">The sequence shown here is derived from an EMBL/GenBank/DDBJ whole genome shotgun (WGS) entry which is preliminary data.</text>
</comment>
<sequence length="119" mass="14004">MKKRKDEALKGTVCPKDVVRPKDTIHPKDSKHPKQKNEKKENTKGKEGLERKSTCDVIVILVCKTDESWRMFIDYCPINVITIRYMHPIPRLDDLLDELYGAYIFSKMDMHSSYHQVHM</sequence>
<dbReference type="InterPro" id="IPR053134">
    <property type="entry name" value="RNA-dir_DNA_polymerase"/>
</dbReference>
<gene>
    <name evidence="2" type="ORF">CR513_09428</name>
</gene>
<name>A0A371HUV6_MUCPR</name>
<dbReference type="Gene3D" id="3.30.70.270">
    <property type="match status" value="1"/>
</dbReference>
<organism evidence="2 3">
    <name type="scientific">Mucuna pruriens</name>
    <name type="common">Velvet bean</name>
    <name type="synonym">Dolichos pruriens</name>
    <dbReference type="NCBI Taxonomy" id="157652"/>
    <lineage>
        <taxon>Eukaryota</taxon>
        <taxon>Viridiplantae</taxon>
        <taxon>Streptophyta</taxon>
        <taxon>Embryophyta</taxon>
        <taxon>Tracheophyta</taxon>
        <taxon>Spermatophyta</taxon>
        <taxon>Magnoliopsida</taxon>
        <taxon>eudicotyledons</taxon>
        <taxon>Gunneridae</taxon>
        <taxon>Pentapetalae</taxon>
        <taxon>rosids</taxon>
        <taxon>fabids</taxon>
        <taxon>Fabales</taxon>
        <taxon>Fabaceae</taxon>
        <taxon>Papilionoideae</taxon>
        <taxon>50 kb inversion clade</taxon>
        <taxon>NPAAA clade</taxon>
        <taxon>indigoferoid/millettioid clade</taxon>
        <taxon>Phaseoleae</taxon>
        <taxon>Mucuna</taxon>
    </lineage>
</organism>
<dbReference type="Gene3D" id="3.10.10.10">
    <property type="entry name" value="HIV Type 1 Reverse Transcriptase, subunit A, domain 1"/>
    <property type="match status" value="1"/>
</dbReference>
<feature type="region of interest" description="Disordered" evidence="1">
    <location>
        <begin position="1"/>
        <end position="49"/>
    </location>
</feature>
<dbReference type="InterPro" id="IPR043128">
    <property type="entry name" value="Rev_trsase/Diguanyl_cyclase"/>
</dbReference>
<dbReference type="SUPFAM" id="SSF56672">
    <property type="entry name" value="DNA/RNA polymerases"/>
    <property type="match status" value="1"/>
</dbReference>
<evidence type="ECO:0000313" key="3">
    <source>
        <dbReference type="Proteomes" id="UP000257109"/>
    </source>
</evidence>
<dbReference type="STRING" id="157652.A0A371HUV6"/>
<dbReference type="InterPro" id="IPR043502">
    <property type="entry name" value="DNA/RNA_pol_sf"/>
</dbReference>
<reference evidence="2" key="1">
    <citation type="submission" date="2018-05" db="EMBL/GenBank/DDBJ databases">
        <title>Draft genome of Mucuna pruriens seed.</title>
        <authorList>
            <person name="Nnadi N.E."/>
            <person name="Vos R."/>
            <person name="Hasami M.H."/>
            <person name="Devisetty U.K."/>
            <person name="Aguiy J.C."/>
        </authorList>
    </citation>
    <scope>NUCLEOTIDE SEQUENCE [LARGE SCALE GENOMIC DNA]</scope>
    <source>
        <strain evidence="2">JCA_2017</strain>
    </source>
</reference>
<evidence type="ECO:0008006" key="4">
    <source>
        <dbReference type="Google" id="ProtNLM"/>
    </source>
</evidence>
<dbReference type="EMBL" id="QJKJ01001664">
    <property type="protein sequence ID" value="RDY06579.1"/>
    <property type="molecule type" value="Genomic_DNA"/>
</dbReference>
<feature type="compositionally biased region" description="Basic and acidic residues" evidence="1">
    <location>
        <begin position="17"/>
        <end position="49"/>
    </location>
</feature>
<dbReference type="OrthoDB" id="1924993at2759"/>
<keyword evidence="3" id="KW-1185">Reference proteome</keyword>